<feature type="signal peptide" evidence="2">
    <location>
        <begin position="1"/>
        <end position="19"/>
    </location>
</feature>
<reference evidence="3" key="1">
    <citation type="submission" date="2023-07" db="EMBL/GenBank/DDBJ databases">
        <title>Chromosome-level Genome Assembly of Striped Snakehead (Channa striata).</title>
        <authorList>
            <person name="Liu H."/>
        </authorList>
    </citation>
    <scope>NUCLEOTIDE SEQUENCE</scope>
    <source>
        <strain evidence="3">Gz</strain>
        <tissue evidence="3">Muscle</tissue>
    </source>
</reference>
<evidence type="ECO:0000313" key="4">
    <source>
        <dbReference type="Proteomes" id="UP001187415"/>
    </source>
</evidence>
<accession>A0AA88IJ02</accession>
<protein>
    <submittedName>
        <fullName evidence="3">Uncharacterized protein</fullName>
    </submittedName>
</protein>
<proteinExistence type="predicted"/>
<feature type="compositionally biased region" description="Low complexity" evidence="1">
    <location>
        <begin position="181"/>
        <end position="195"/>
    </location>
</feature>
<evidence type="ECO:0000256" key="1">
    <source>
        <dbReference type="SAM" id="MobiDB-lite"/>
    </source>
</evidence>
<dbReference type="AlphaFoldDB" id="A0AA88IJ02"/>
<gene>
    <name evidence="3" type="ORF">Q5P01_025703</name>
</gene>
<dbReference type="Proteomes" id="UP001187415">
    <property type="component" value="Unassembled WGS sequence"/>
</dbReference>
<feature type="compositionally biased region" description="Low complexity" evidence="1">
    <location>
        <begin position="209"/>
        <end position="223"/>
    </location>
</feature>
<keyword evidence="4" id="KW-1185">Reference proteome</keyword>
<feature type="region of interest" description="Disordered" evidence="1">
    <location>
        <begin position="62"/>
        <end position="123"/>
    </location>
</feature>
<feature type="region of interest" description="Disordered" evidence="1">
    <location>
        <begin position="137"/>
        <end position="238"/>
    </location>
</feature>
<name>A0AA88IJ02_CHASR</name>
<keyword evidence="2" id="KW-0732">Signal</keyword>
<evidence type="ECO:0000256" key="2">
    <source>
        <dbReference type="SAM" id="SignalP"/>
    </source>
</evidence>
<comment type="caution">
    <text evidence="3">The sequence shown here is derived from an EMBL/GenBank/DDBJ whole genome shotgun (WGS) entry which is preliminary data.</text>
</comment>
<organism evidence="3 4">
    <name type="scientific">Channa striata</name>
    <name type="common">Snakehead murrel</name>
    <name type="synonym">Ophicephalus striatus</name>
    <dbReference type="NCBI Taxonomy" id="64152"/>
    <lineage>
        <taxon>Eukaryota</taxon>
        <taxon>Metazoa</taxon>
        <taxon>Chordata</taxon>
        <taxon>Craniata</taxon>
        <taxon>Vertebrata</taxon>
        <taxon>Euteleostomi</taxon>
        <taxon>Actinopterygii</taxon>
        <taxon>Neopterygii</taxon>
        <taxon>Teleostei</taxon>
        <taxon>Neoteleostei</taxon>
        <taxon>Acanthomorphata</taxon>
        <taxon>Anabantaria</taxon>
        <taxon>Anabantiformes</taxon>
        <taxon>Channoidei</taxon>
        <taxon>Channidae</taxon>
        <taxon>Channa</taxon>
    </lineage>
</organism>
<feature type="compositionally biased region" description="Low complexity" evidence="1">
    <location>
        <begin position="153"/>
        <end position="167"/>
    </location>
</feature>
<sequence>MKALAVFLVAVLGFSLCEGSLIRCKVKEQLQKVFRSLPSTSLPNGVTVDDLLDKIDCQEEETSGLDTSAVNQMIPKTEGTGNPEGRIGQDQAVYSHDSPSSRLLPRLPLKPSTATTPPQAVYCHDSPRRLLPRLPLKPSTATTPPQAVYCHDSPSSRLLPRLPLKPSTATTPPQAVYCHDSPSSRLLPRLPLKPSTATTPPQAVYCHDSPSSRLLPRLPLKPSTATTPPQAVYCHDSN</sequence>
<feature type="compositionally biased region" description="Low complexity" evidence="1">
    <location>
        <begin position="98"/>
        <end position="112"/>
    </location>
</feature>
<feature type="chain" id="PRO_5041700791" evidence="2">
    <location>
        <begin position="20"/>
        <end position="238"/>
    </location>
</feature>
<dbReference type="EMBL" id="JAUPFM010000021">
    <property type="protein sequence ID" value="KAK2817512.1"/>
    <property type="molecule type" value="Genomic_DNA"/>
</dbReference>
<evidence type="ECO:0000313" key="3">
    <source>
        <dbReference type="EMBL" id="KAK2817512.1"/>
    </source>
</evidence>